<evidence type="ECO:0000259" key="16">
    <source>
        <dbReference type="Pfam" id="PF01817"/>
    </source>
</evidence>
<comment type="function">
    <text evidence="14">Catalyzes the Claisen rearrangement of chorismate to prephenate. Acts at the first branch point in the aromatic amino acid pathway where it steers biosynthesis towards phenylalanine and tyrosine, and away from tryptophan.</text>
</comment>
<evidence type="ECO:0000256" key="3">
    <source>
        <dbReference type="ARBA" id="ARBA00011738"/>
    </source>
</evidence>
<reference evidence="17" key="2">
    <citation type="submission" date="2021-01" db="EMBL/GenBank/DDBJ databases">
        <authorList>
            <person name="Schikora-Tamarit M.A."/>
        </authorList>
    </citation>
    <scope>NUCLEOTIDE SEQUENCE</scope>
    <source>
        <strain evidence="17">CBS6075</strain>
    </source>
</reference>
<evidence type="ECO:0000313" key="17">
    <source>
        <dbReference type="EMBL" id="KAH3668265.1"/>
    </source>
</evidence>
<evidence type="ECO:0000256" key="15">
    <source>
        <dbReference type="PIRNR" id="PIRNR017318"/>
    </source>
</evidence>
<dbReference type="EC" id="5.4.99.5" evidence="4 15"/>
<dbReference type="InterPro" id="IPR008238">
    <property type="entry name" value="Chorismate_mutase_AroQ_euk"/>
</dbReference>
<dbReference type="GO" id="GO:0009094">
    <property type="term" value="P:L-phenylalanine biosynthetic process"/>
    <property type="evidence" value="ECO:0007669"/>
    <property type="project" value="UniProtKB-KW"/>
</dbReference>
<evidence type="ECO:0000256" key="5">
    <source>
        <dbReference type="ARBA" id="ARBA00020296"/>
    </source>
</evidence>
<protein>
    <recommendedName>
        <fullName evidence="5 15">Chorismate mutase</fullName>
        <ecNumber evidence="4 15">5.4.99.5</ecNumber>
    </recommendedName>
</protein>
<dbReference type="Gene3D" id="1.10.590.10">
    <property type="entry name" value="Chorismate mutase, AroQ class superfamily, eukaryotic"/>
    <property type="match status" value="1"/>
</dbReference>
<dbReference type="GO" id="GO:0046417">
    <property type="term" value="P:chorismate metabolic process"/>
    <property type="evidence" value="ECO:0007669"/>
    <property type="project" value="InterPro"/>
</dbReference>
<evidence type="ECO:0000256" key="1">
    <source>
        <dbReference type="ARBA" id="ARBA00004496"/>
    </source>
</evidence>
<comment type="caution">
    <text evidence="17">The sequence shown here is derived from an EMBL/GenBank/DDBJ whole genome shotgun (WGS) entry which is preliminary data.</text>
</comment>
<evidence type="ECO:0000256" key="9">
    <source>
        <dbReference type="ARBA" id="ARBA00022605"/>
    </source>
</evidence>
<dbReference type="FunFam" id="1.10.590.10:FF:000002">
    <property type="entry name" value="Chorismate mutase"/>
    <property type="match status" value="1"/>
</dbReference>
<name>A0A9P8PAN2_9ASCO</name>
<dbReference type="GO" id="GO:0006571">
    <property type="term" value="P:tyrosine biosynthetic process"/>
    <property type="evidence" value="ECO:0007669"/>
    <property type="project" value="UniProtKB-KW"/>
</dbReference>
<dbReference type="AlphaFoldDB" id="A0A9P8PAN2"/>
<keyword evidence="9 15" id="KW-0028">Amino-acid biosynthesis</keyword>
<comment type="catalytic activity">
    <reaction evidence="13">
        <text>chorismate = prephenate</text>
        <dbReference type="Rhea" id="RHEA:13897"/>
        <dbReference type="ChEBI" id="CHEBI:29748"/>
        <dbReference type="ChEBI" id="CHEBI:29934"/>
        <dbReference type="EC" id="5.4.99.5"/>
    </reaction>
    <physiologicalReaction direction="left-to-right" evidence="13">
        <dbReference type="Rhea" id="RHEA:13898"/>
    </physiologicalReaction>
</comment>
<dbReference type="GO" id="GO:0005737">
    <property type="term" value="C:cytoplasm"/>
    <property type="evidence" value="ECO:0007669"/>
    <property type="project" value="UniProtKB-SubCell"/>
</dbReference>
<evidence type="ECO:0000256" key="6">
    <source>
        <dbReference type="ARBA" id="ARBA00022490"/>
    </source>
</evidence>
<reference evidence="17" key="1">
    <citation type="journal article" date="2021" name="Open Biol.">
        <title>Shared evolutionary footprints suggest mitochondrial oxidative damage underlies multiple complex I losses in fungi.</title>
        <authorList>
            <person name="Schikora-Tamarit M.A."/>
            <person name="Marcet-Houben M."/>
            <person name="Nosek J."/>
            <person name="Gabaldon T."/>
        </authorList>
    </citation>
    <scope>NUCLEOTIDE SEQUENCE</scope>
    <source>
        <strain evidence="17">CBS6075</strain>
    </source>
</reference>
<dbReference type="EMBL" id="JAEUBE010000158">
    <property type="protein sequence ID" value="KAH3668265.1"/>
    <property type="molecule type" value="Genomic_DNA"/>
</dbReference>
<sequence length="281" mass="32115">MDFMNPQSVLALENIRDALVRMEDTIIFSFIERSQFFASPSVYKENQFPIPNFRGSFLDWLLSQHERIHSQVRRYEAPDEVPFFPEVLQKTFLPKINYPTVLASYSDEINVNSEILKIYTTEIVPGIAAGSGEQPDNLGSCAMTDIDCLQALSRRIHFGKFVAEAKFVNEGEKIVELIKNKDVKGIEELITNSAVEEKILQRLLEKGRAYGTDPTLKFSQNIQSKVKPEVIVRIYKEFVIPLTKKVEVDYLLRRLEDEQDDADATQTSGGYVDRFLSSGLY</sequence>
<dbReference type="PROSITE" id="PS51169">
    <property type="entry name" value="CHORISMATE_MUT_3"/>
    <property type="match status" value="1"/>
</dbReference>
<keyword evidence="11" id="KW-0584">Phenylalanine biosynthesis</keyword>
<keyword evidence="6" id="KW-0963">Cytoplasm</keyword>
<dbReference type="Pfam" id="PF01817">
    <property type="entry name" value="CM_2"/>
    <property type="match status" value="1"/>
</dbReference>
<evidence type="ECO:0000256" key="12">
    <source>
        <dbReference type="ARBA" id="ARBA00023235"/>
    </source>
</evidence>
<evidence type="ECO:0000256" key="7">
    <source>
        <dbReference type="ARBA" id="ARBA00022498"/>
    </source>
</evidence>
<keyword evidence="10 15" id="KW-0057">Aromatic amino acid biosynthesis</keyword>
<dbReference type="RefSeq" id="XP_046062679.1">
    <property type="nucleotide sequence ID" value="XM_046202844.1"/>
</dbReference>
<evidence type="ECO:0000256" key="8">
    <source>
        <dbReference type="ARBA" id="ARBA00022533"/>
    </source>
</evidence>
<organism evidence="17 18">
    <name type="scientific">Ogataea philodendri</name>
    <dbReference type="NCBI Taxonomy" id="1378263"/>
    <lineage>
        <taxon>Eukaryota</taxon>
        <taxon>Fungi</taxon>
        <taxon>Dikarya</taxon>
        <taxon>Ascomycota</taxon>
        <taxon>Saccharomycotina</taxon>
        <taxon>Pichiomycetes</taxon>
        <taxon>Pichiales</taxon>
        <taxon>Pichiaceae</taxon>
        <taxon>Ogataea</taxon>
    </lineage>
</organism>
<comment type="subcellular location">
    <subcellularLocation>
        <location evidence="1">Cytoplasm</location>
    </subcellularLocation>
</comment>
<evidence type="ECO:0000256" key="4">
    <source>
        <dbReference type="ARBA" id="ARBA00012404"/>
    </source>
</evidence>
<evidence type="ECO:0000256" key="13">
    <source>
        <dbReference type="ARBA" id="ARBA00023979"/>
    </source>
</evidence>
<evidence type="ECO:0000256" key="2">
    <source>
        <dbReference type="ARBA" id="ARBA00004817"/>
    </source>
</evidence>
<comment type="subunit">
    <text evidence="3">Homodimer.</text>
</comment>
<feature type="domain" description="Chorismate mutase" evidence="16">
    <location>
        <begin position="143"/>
        <end position="247"/>
    </location>
</feature>
<keyword evidence="8" id="KW-0021">Allosteric enzyme</keyword>
<dbReference type="PIRSF" id="PIRSF017318">
    <property type="entry name" value="Chor_mut_AroQ_eu"/>
    <property type="match status" value="1"/>
</dbReference>
<gene>
    <name evidence="17" type="ORF">OGAPHI_002019</name>
</gene>
<dbReference type="GeneID" id="70233986"/>
<comment type="pathway">
    <text evidence="2">Metabolic intermediate biosynthesis; prephenate biosynthesis; prephenate from chorismate: step 1/1.</text>
</comment>
<keyword evidence="12 15" id="KW-0413">Isomerase</keyword>
<evidence type="ECO:0000256" key="10">
    <source>
        <dbReference type="ARBA" id="ARBA00023141"/>
    </source>
</evidence>
<evidence type="ECO:0000256" key="11">
    <source>
        <dbReference type="ARBA" id="ARBA00023222"/>
    </source>
</evidence>
<dbReference type="GO" id="GO:0004106">
    <property type="term" value="F:chorismate mutase activity"/>
    <property type="evidence" value="ECO:0007669"/>
    <property type="project" value="UniProtKB-UniRule"/>
</dbReference>
<dbReference type="PANTHER" id="PTHR21145">
    <property type="entry name" value="CHORISMATE MUTASE"/>
    <property type="match status" value="1"/>
</dbReference>
<dbReference type="InterPro" id="IPR002701">
    <property type="entry name" value="CM_II_prokaryot"/>
</dbReference>
<dbReference type="SUPFAM" id="SSF48600">
    <property type="entry name" value="Chorismate mutase II"/>
    <property type="match status" value="1"/>
</dbReference>
<dbReference type="OrthoDB" id="191918at2759"/>
<keyword evidence="18" id="KW-1185">Reference proteome</keyword>
<proteinExistence type="predicted"/>
<dbReference type="InterPro" id="IPR037039">
    <property type="entry name" value="CM_AroQ_sf_eucaryotic"/>
</dbReference>
<dbReference type="PANTHER" id="PTHR21145:SF12">
    <property type="entry name" value="CHORISMATE MUTASE"/>
    <property type="match status" value="1"/>
</dbReference>
<dbReference type="Proteomes" id="UP000769157">
    <property type="component" value="Unassembled WGS sequence"/>
</dbReference>
<keyword evidence="7" id="KW-0827">Tyrosine biosynthesis</keyword>
<dbReference type="NCBIfam" id="TIGR01802">
    <property type="entry name" value="CM_pl-yst"/>
    <property type="match status" value="1"/>
</dbReference>
<dbReference type="InterPro" id="IPR036263">
    <property type="entry name" value="Chorismate_II_sf"/>
</dbReference>
<evidence type="ECO:0000256" key="14">
    <source>
        <dbReference type="ARBA" id="ARBA00055515"/>
    </source>
</evidence>
<evidence type="ECO:0000313" key="18">
    <source>
        <dbReference type="Proteomes" id="UP000769157"/>
    </source>
</evidence>
<accession>A0A9P8PAN2</accession>